<keyword evidence="3" id="KW-1185">Reference proteome</keyword>
<gene>
    <name evidence="2" type="ORF">ACHAWO_007517</name>
</gene>
<sequence length="177" mass="19842">MALQERREFQLVAVTSLYITIKLNERVLAGSDIFSSMSEGGYSIQEIEAAEKSVLCGLSWHLYKPTALQMCMQILAIMDAKTVLDKKSMQWLVDEVHHQTELAVHSYNLSLQRPSTVGVSILFLAIQQLPEEHQSVLLGSLLSITQEFDFDKACQNSISSHLKQAAEQAMLCKPCRV</sequence>
<evidence type="ECO:0000313" key="3">
    <source>
        <dbReference type="Proteomes" id="UP001530400"/>
    </source>
</evidence>
<dbReference type="InterPro" id="IPR036915">
    <property type="entry name" value="Cyclin-like_sf"/>
</dbReference>
<comment type="caution">
    <text evidence="2">The sequence shown here is derived from an EMBL/GenBank/DDBJ whole genome shotgun (WGS) entry which is preliminary data.</text>
</comment>
<dbReference type="Proteomes" id="UP001530400">
    <property type="component" value="Unassembled WGS sequence"/>
</dbReference>
<dbReference type="AlphaFoldDB" id="A0ABD3MZP5"/>
<evidence type="ECO:0000313" key="2">
    <source>
        <dbReference type="EMBL" id="KAL3769318.1"/>
    </source>
</evidence>
<organism evidence="2 3">
    <name type="scientific">Cyclotella atomus</name>
    <dbReference type="NCBI Taxonomy" id="382360"/>
    <lineage>
        <taxon>Eukaryota</taxon>
        <taxon>Sar</taxon>
        <taxon>Stramenopiles</taxon>
        <taxon>Ochrophyta</taxon>
        <taxon>Bacillariophyta</taxon>
        <taxon>Coscinodiscophyceae</taxon>
        <taxon>Thalassiosirophycidae</taxon>
        <taxon>Stephanodiscales</taxon>
        <taxon>Stephanodiscaceae</taxon>
        <taxon>Cyclotella</taxon>
    </lineage>
</organism>
<dbReference type="SUPFAM" id="SSF47954">
    <property type="entry name" value="Cyclin-like"/>
    <property type="match status" value="1"/>
</dbReference>
<dbReference type="Pfam" id="PF00134">
    <property type="entry name" value="Cyclin_N"/>
    <property type="match status" value="1"/>
</dbReference>
<feature type="domain" description="Cyclin N-terminal" evidence="1">
    <location>
        <begin position="6"/>
        <end position="62"/>
    </location>
</feature>
<dbReference type="EMBL" id="JALLPJ020001333">
    <property type="protein sequence ID" value="KAL3769318.1"/>
    <property type="molecule type" value="Genomic_DNA"/>
</dbReference>
<accession>A0ABD3MZP5</accession>
<protein>
    <recommendedName>
        <fullName evidence="1">Cyclin N-terminal domain-containing protein</fullName>
    </recommendedName>
</protein>
<reference evidence="2 3" key="1">
    <citation type="submission" date="2024-10" db="EMBL/GenBank/DDBJ databases">
        <title>Updated reference genomes for cyclostephanoid diatoms.</title>
        <authorList>
            <person name="Roberts W.R."/>
            <person name="Alverson A.J."/>
        </authorList>
    </citation>
    <scope>NUCLEOTIDE SEQUENCE [LARGE SCALE GENOMIC DNA]</scope>
    <source>
        <strain evidence="2 3">AJA010-31</strain>
    </source>
</reference>
<evidence type="ECO:0000259" key="1">
    <source>
        <dbReference type="Pfam" id="PF00134"/>
    </source>
</evidence>
<dbReference type="InterPro" id="IPR006671">
    <property type="entry name" value="Cyclin_N"/>
</dbReference>
<name>A0ABD3MZP5_9STRA</name>
<dbReference type="Gene3D" id="1.10.472.10">
    <property type="entry name" value="Cyclin-like"/>
    <property type="match status" value="2"/>
</dbReference>
<proteinExistence type="predicted"/>